<reference evidence="1" key="1">
    <citation type="journal article" date="2021" name="Proc. Natl. Acad. Sci. U.S.A.">
        <title>A Catalog of Tens of Thousands of Viruses from Human Metagenomes Reveals Hidden Associations with Chronic Diseases.</title>
        <authorList>
            <person name="Tisza M.J."/>
            <person name="Buck C.B."/>
        </authorList>
    </citation>
    <scope>NUCLEOTIDE SEQUENCE</scope>
    <source>
        <strain evidence="1">CtXPH7</strain>
    </source>
</reference>
<proteinExistence type="predicted"/>
<accession>A0A8S5LYA7</accession>
<dbReference type="EMBL" id="BK014767">
    <property type="protein sequence ID" value="DAD74888.1"/>
    <property type="molecule type" value="Genomic_DNA"/>
</dbReference>
<evidence type="ECO:0000313" key="1">
    <source>
        <dbReference type="EMBL" id="DAD74888.1"/>
    </source>
</evidence>
<dbReference type="CDD" id="cd11539">
    <property type="entry name" value="NTP-PPase_u2"/>
    <property type="match status" value="1"/>
</dbReference>
<name>A0A8S5LYA7_9CAUD</name>
<organism evidence="1">
    <name type="scientific">Siphoviridae sp. ctXPH7</name>
    <dbReference type="NCBI Taxonomy" id="2826367"/>
    <lineage>
        <taxon>Viruses</taxon>
        <taxon>Duplodnaviria</taxon>
        <taxon>Heunggongvirae</taxon>
        <taxon>Uroviricota</taxon>
        <taxon>Caudoviricetes</taxon>
    </lineage>
</organism>
<sequence length="157" mass="17936">MTQREIQENLIRTVRDMLLTSCEKMGTQSIEHCWTRHDGTEVKLALSIHPAGEKEEKPEDELYTYARAAVQKFGMNKQVDMAIEEMSELTKALLKHRRASDCATTVKSGDNIREEMEDVRIMLAQLDCIYGRSPQWAEKKLAHLKELVKGEEGDGDV</sequence>
<protein>
    <submittedName>
        <fullName evidence="1">Nucleoside triphosphate pyrophosphohydrolase</fullName>
    </submittedName>
</protein>